<feature type="region of interest" description="Disordered" evidence="1">
    <location>
        <begin position="31"/>
        <end position="55"/>
    </location>
</feature>
<feature type="non-terminal residue" evidence="2">
    <location>
        <position position="55"/>
    </location>
</feature>
<sequence>VDSAIPHNSDTAHKVPPLPSYQIVTANFCSKVSSSDSSDEEKKEELEDEDDSFYD</sequence>
<feature type="compositionally biased region" description="Acidic residues" evidence="1">
    <location>
        <begin position="46"/>
        <end position="55"/>
    </location>
</feature>
<dbReference type="AlphaFoldDB" id="A0A9N9HUN5"/>
<evidence type="ECO:0000256" key="1">
    <source>
        <dbReference type="SAM" id="MobiDB-lite"/>
    </source>
</evidence>
<protein>
    <submittedName>
        <fullName evidence="2">205_t:CDS:1</fullName>
    </submittedName>
</protein>
<gene>
    <name evidence="2" type="ORF">ALEPTO_LOCUS11754</name>
</gene>
<dbReference type="EMBL" id="CAJVPS010021060">
    <property type="protein sequence ID" value="CAG8706276.1"/>
    <property type="molecule type" value="Genomic_DNA"/>
</dbReference>
<accession>A0A9N9HUN5</accession>
<keyword evidence="3" id="KW-1185">Reference proteome</keyword>
<reference evidence="2" key="1">
    <citation type="submission" date="2021-06" db="EMBL/GenBank/DDBJ databases">
        <authorList>
            <person name="Kallberg Y."/>
            <person name="Tangrot J."/>
            <person name="Rosling A."/>
        </authorList>
    </citation>
    <scope>NUCLEOTIDE SEQUENCE</scope>
    <source>
        <strain evidence="2">FL130A</strain>
    </source>
</reference>
<organism evidence="2 3">
    <name type="scientific">Ambispora leptoticha</name>
    <dbReference type="NCBI Taxonomy" id="144679"/>
    <lineage>
        <taxon>Eukaryota</taxon>
        <taxon>Fungi</taxon>
        <taxon>Fungi incertae sedis</taxon>
        <taxon>Mucoromycota</taxon>
        <taxon>Glomeromycotina</taxon>
        <taxon>Glomeromycetes</taxon>
        <taxon>Archaeosporales</taxon>
        <taxon>Ambisporaceae</taxon>
        <taxon>Ambispora</taxon>
    </lineage>
</organism>
<comment type="caution">
    <text evidence="2">The sequence shown here is derived from an EMBL/GenBank/DDBJ whole genome shotgun (WGS) entry which is preliminary data.</text>
</comment>
<evidence type="ECO:0000313" key="3">
    <source>
        <dbReference type="Proteomes" id="UP000789508"/>
    </source>
</evidence>
<proteinExistence type="predicted"/>
<evidence type="ECO:0000313" key="2">
    <source>
        <dbReference type="EMBL" id="CAG8706276.1"/>
    </source>
</evidence>
<name>A0A9N9HUN5_9GLOM</name>
<dbReference type="Proteomes" id="UP000789508">
    <property type="component" value="Unassembled WGS sequence"/>
</dbReference>